<organism evidence="2 3">
    <name type="scientific">Laticauda laticaudata</name>
    <name type="common">Blue-ringed sea krait</name>
    <name type="synonym">Blue-lipped sea krait</name>
    <dbReference type="NCBI Taxonomy" id="8630"/>
    <lineage>
        <taxon>Eukaryota</taxon>
        <taxon>Metazoa</taxon>
        <taxon>Chordata</taxon>
        <taxon>Craniata</taxon>
        <taxon>Vertebrata</taxon>
        <taxon>Euteleostomi</taxon>
        <taxon>Lepidosauria</taxon>
        <taxon>Squamata</taxon>
        <taxon>Bifurcata</taxon>
        <taxon>Unidentata</taxon>
        <taxon>Episquamata</taxon>
        <taxon>Toxicofera</taxon>
        <taxon>Serpentes</taxon>
        <taxon>Colubroidea</taxon>
        <taxon>Elapidae</taxon>
        <taxon>Laticaudinae</taxon>
        <taxon>Laticauda</taxon>
    </lineage>
</organism>
<dbReference type="Pfam" id="PF15766">
    <property type="entry name" value="DUF4695"/>
    <property type="match status" value="1"/>
</dbReference>
<dbReference type="Ensembl" id="ENSLLTT00000025801.1">
    <property type="protein sequence ID" value="ENSLLTP00000024898.1"/>
    <property type="gene ID" value="ENSLLTG00000018257.1"/>
</dbReference>
<evidence type="ECO:0000313" key="3">
    <source>
        <dbReference type="Proteomes" id="UP000694406"/>
    </source>
</evidence>
<evidence type="ECO:0000313" key="2">
    <source>
        <dbReference type="Ensembl" id="ENSLLTP00000024898.1"/>
    </source>
</evidence>
<feature type="region of interest" description="Disordered" evidence="1">
    <location>
        <begin position="1"/>
        <end position="118"/>
    </location>
</feature>
<reference evidence="2" key="2">
    <citation type="submission" date="2025-09" db="UniProtKB">
        <authorList>
            <consortium name="Ensembl"/>
        </authorList>
    </citation>
    <scope>IDENTIFICATION</scope>
</reference>
<evidence type="ECO:0000256" key="1">
    <source>
        <dbReference type="SAM" id="MobiDB-lite"/>
    </source>
</evidence>
<proteinExistence type="predicted"/>
<protein>
    <submittedName>
        <fullName evidence="2">Uncharacterized protein</fullName>
    </submittedName>
</protein>
<dbReference type="Proteomes" id="UP000694406">
    <property type="component" value="Unplaced"/>
</dbReference>
<keyword evidence="3" id="KW-1185">Reference proteome</keyword>
<dbReference type="AlphaFoldDB" id="A0A8C5WZM9"/>
<sequence length="137" mass="15528">MEAATTGRCPNAERSVAPRPCNGSGDRRPAAWQYRRRRQAREFNGICSRIPSTRSGRQAGKGKLRRSASPLEPGDEIQRWEEEGVSPMEEEKSQKSFLQPRVFLRRQPPRPSAKRASSCSRLVDVDSAAWGFQSWKQ</sequence>
<name>A0A8C5WZM9_LATLA</name>
<reference evidence="2" key="1">
    <citation type="submission" date="2025-08" db="UniProtKB">
        <authorList>
            <consortium name="Ensembl"/>
        </authorList>
    </citation>
    <scope>IDENTIFICATION</scope>
</reference>
<accession>A0A8C5WZM9</accession>
<dbReference type="InterPro" id="IPR031521">
    <property type="entry name" value="DUF4695"/>
</dbReference>